<accession>W4K442</accession>
<dbReference type="FunFam" id="3.40.1170.60:FF:000012">
    <property type="entry name" value="Putative DNA-directed polymerase kappa"/>
    <property type="match status" value="1"/>
</dbReference>
<dbReference type="PANTHER" id="PTHR11076">
    <property type="entry name" value="DNA REPAIR POLYMERASE UMUC / TRANSFERASE FAMILY MEMBER"/>
    <property type="match status" value="1"/>
</dbReference>
<dbReference type="STRING" id="747525.W4K442"/>
<dbReference type="GO" id="GO:0046872">
    <property type="term" value="F:metal ion binding"/>
    <property type="evidence" value="ECO:0007669"/>
    <property type="project" value="UniProtKB-KW"/>
</dbReference>
<keyword evidence="3" id="KW-0808">Transferase</keyword>
<dbReference type="RefSeq" id="XP_009546942.1">
    <property type="nucleotide sequence ID" value="XM_009548647.1"/>
</dbReference>
<dbReference type="EC" id="2.7.7.7" evidence="1"/>
<dbReference type="GeneID" id="20677177"/>
<evidence type="ECO:0000256" key="9">
    <source>
        <dbReference type="ARBA" id="ARBA00022932"/>
    </source>
</evidence>
<keyword evidence="12" id="KW-0175">Coiled coil</keyword>
<evidence type="ECO:0000256" key="6">
    <source>
        <dbReference type="ARBA" id="ARBA00022723"/>
    </source>
</evidence>
<evidence type="ECO:0000256" key="3">
    <source>
        <dbReference type="ARBA" id="ARBA00022679"/>
    </source>
</evidence>
<evidence type="ECO:0000256" key="10">
    <source>
        <dbReference type="ARBA" id="ARBA00023204"/>
    </source>
</evidence>
<keyword evidence="6" id="KW-0479">Metal-binding</keyword>
<dbReference type="InterPro" id="IPR043502">
    <property type="entry name" value="DNA/RNA_pol_sf"/>
</dbReference>
<dbReference type="GO" id="GO:0006281">
    <property type="term" value="P:DNA repair"/>
    <property type="evidence" value="ECO:0007669"/>
    <property type="project" value="UniProtKB-KW"/>
</dbReference>
<dbReference type="Gene3D" id="3.40.1170.60">
    <property type="match status" value="1"/>
</dbReference>
<dbReference type="KEGG" id="hir:HETIRDRAFT_46153"/>
<dbReference type="Gene3D" id="3.30.1490.100">
    <property type="entry name" value="DNA polymerase, Y-family, little finger domain"/>
    <property type="match status" value="1"/>
</dbReference>
<dbReference type="InterPro" id="IPR022880">
    <property type="entry name" value="DNApol_IV"/>
</dbReference>
<keyword evidence="9" id="KW-0239">DNA-directed DNA polymerase</keyword>
<dbReference type="InterPro" id="IPR017961">
    <property type="entry name" value="DNA_pol_Y-fam_little_finger"/>
</dbReference>
<feature type="compositionally biased region" description="Polar residues" evidence="13">
    <location>
        <begin position="1"/>
        <end position="14"/>
    </location>
</feature>
<comment type="catalytic activity">
    <reaction evidence="11">
        <text>DNA(n) + a 2'-deoxyribonucleoside 5'-triphosphate = DNA(n+1) + diphosphate</text>
        <dbReference type="Rhea" id="RHEA:22508"/>
        <dbReference type="Rhea" id="RHEA-COMP:17339"/>
        <dbReference type="Rhea" id="RHEA-COMP:17340"/>
        <dbReference type="ChEBI" id="CHEBI:33019"/>
        <dbReference type="ChEBI" id="CHEBI:61560"/>
        <dbReference type="ChEBI" id="CHEBI:173112"/>
        <dbReference type="EC" id="2.7.7.7"/>
    </reaction>
</comment>
<dbReference type="InterPro" id="IPR036775">
    <property type="entry name" value="DNA_pol_Y-fam_lit_finger_sf"/>
</dbReference>
<dbReference type="GO" id="GO:0070987">
    <property type="term" value="P:error-free translesion synthesis"/>
    <property type="evidence" value="ECO:0007669"/>
    <property type="project" value="UniProtKB-ARBA"/>
</dbReference>
<dbReference type="eggNOG" id="KOG2094">
    <property type="taxonomic scope" value="Eukaryota"/>
</dbReference>
<dbReference type="FunFam" id="1.10.150.810:FF:000003">
    <property type="entry name" value="DNA polymerase kappa subunit"/>
    <property type="match status" value="1"/>
</dbReference>
<evidence type="ECO:0000313" key="15">
    <source>
        <dbReference type="EMBL" id="ETW80514.1"/>
    </source>
</evidence>
<evidence type="ECO:0000256" key="2">
    <source>
        <dbReference type="ARBA" id="ARBA00016178"/>
    </source>
</evidence>
<sequence>MSSTAAPETSQETASLVKRLAGPSTTKAGLAKDQSEINRIIAEVSKGSQFYENEKRKDKDLTQRIERILQQRDEALKGVDLSSIERKVDHLLLELEAERDLSQIIVHVDMDAFYANVELLDNPSLAQKPFGVGWGVLTTASYEARKYGVRSGMPSFIAQKLCPELTIVPIHMSRYSEMSKIIMNIFRQYDPDLLAASIDEAYLNITAYCDEHGLKPEACVQKMRQQVVDETKLTVSAGIAANKNKPNGQFCLPHKSKDIINFMSGLSIRKIPGVGRVNERLLESVGIKTCGDILINRAMLSLMDKQFGLNFLLRTHLGIASNIVHPWQREERKSIGAERTFHSISDPEKIFQKLDEIAEELEGDMERGGWTGKTVTLKYKLDTYQVFTRAKSLNHWITKKSDLLAIGKELLHPELPLRIRLIGLRVTKLKDLRQPDSHKGIKRVSTYL</sequence>
<feature type="coiled-coil region" evidence="12">
    <location>
        <begin position="51"/>
        <end position="101"/>
    </location>
</feature>
<evidence type="ECO:0000256" key="4">
    <source>
        <dbReference type="ARBA" id="ARBA00022695"/>
    </source>
</evidence>
<dbReference type="AlphaFoldDB" id="W4K442"/>
<dbReference type="GO" id="GO:0003887">
    <property type="term" value="F:DNA-directed DNA polymerase activity"/>
    <property type="evidence" value="ECO:0007669"/>
    <property type="project" value="UniProtKB-KW"/>
</dbReference>
<dbReference type="SUPFAM" id="SSF56672">
    <property type="entry name" value="DNA/RNA polymerases"/>
    <property type="match status" value="1"/>
</dbReference>
<dbReference type="GO" id="GO:0042276">
    <property type="term" value="P:error-prone translesion synthesis"/>
    <property type="evidence" value="ECO:0007669"/>
    <property type="project" value="TreeGrafter"/>
</dbReference>
<evidence type="ECO:0000256" key="8">
    <source>
        <dbReference type="ARBA" id="ARBA00022842"/>
    </source>
</evidence>
<evidence type="ECO:0000259" key="14">
    <source>
        <dbReference type="PROSITE" id="PS50173"/>
    </source>
</evidence>
<dbReference type="InterPro" id="IPR001126">
    <property type="entry name" value="UmuC"/>
</dbReference>
<dbReference type="InParanoid" id="W4K442"/>
<evidence type="ECO:0000313" key="16">
    <source>
        <dbReference type="Proteomes" id="UP000030671"/>
    </source>
</evidence>
<keyword evidence="5" id="KW-0235">DNA replication</keyword>
<keyword evidence="4" id="KW-0548">Nucleotidyltransferase</keyword>
<keyword evidence="16" id="KW-1185">Reference proteome</keyword>
<dbReference type="Pfam" id="PF11799">
    <property type="entry name" value="IMS_C"/>
    <property type="match status" value="1"/>
</dbReference>
<feature type="region of interest" description="Disordered" evidence="13">
    <location>
        <begin position="1"/>
        <end position="32"/>
    </location>
</feature>
<dbReference type="Gene3D" id="1.10.150.810">
    <property type="match status" value="2"/>
</dbReference>
<dbReference type="CDD" id="cd03586">
    <property type="entry name" value="PolY_Pol_IV_kappa"/>
    <property type="match status" value="1"/>
</dbReference>
<reference evidence="15 16" key="1">
    <citation type="journal article" date="2012" name="New Phytol.">
        <title>Insight into trade-off between wood decay and parasitism from the genome of a fungal forest pathogen.</title>
        <authorList>
            <person name="Olson A."/>
            <person name="Aerts A."/>
            <person name="Asiegbu F."/>
            <person name="Belbahri L."/>
            <person name="Bouzid O."/>
            <person name="Broberg A."/>
            <person name="Canback B."/>
            <person name="Coutinho P.M."/>
            <person name="Cullen D."/>
            <person name="Dalman K."/>
            <person name="Deflorio G."/>
            <person name="van Diepen L.T."/>
            <person name="Dunand C."/>
            <person name="Duplessis S."/>
            <person name="Durling M."/>
            <person name="Gonthier P."/>
            <person name="Grimwood J."/>
            <person name="Fossdal C.G."/>
            <person name="Hansson D."/>
            <person name="Henrissat B."/>
            <person name="Hietala A."/>
            <person name="Himmelstrand K."/>
            <person name="Hoffmeister D."/>
            <person name="Hogberg N."/>
            <person name="James T.Y."/>
            <person name="Karlsson M."/>
            <person name="Kohler A."/>
            <person name="Kues U."/>
            <person name="Lee Y.H."/>
            <person name="Lin Y.C."/>
            <person name="Lind M."/>
            <person name="Lindquist E."/>
            <person name="Lombard V."/>
            <person name="Lucas S."/>
            <person name="Lunden K."/>
            <person name="Morin E."/>
            <person name="Murat C."/>
            <person name="Park J."/>
            <person name="Raffaello T."/>
            <person name="Rouze P."/>
            <person name="Salamov A."/>
            <person name="Schmutz J."/>
            <person name="Solheim H."/>
            <person name="Stahlberg J."/>
            <person name="Velez H."/>
            <person name="de Vries R.P."/>
            <person name="Wiebenga A."/>
            <person name="Woodward S."/>
            <person name="Yakovlev I."/>
            <person name="Garbelotto M."/>
            <person name="Martin F."/>
            <person name="Grigoriev I.V."/>
            <person name="Stenlid J."/>
        </authorList>
    </citation>
    <scope>NUCLEOTIDE SEQUENCE [LARGE SCALE GENOMIC DNA]</scope>
    <source>
        <strain evidence="15 16">TC 32-1</strain>
    </source>
</reference>
<dbReference type="OrthoDB" id="1747274at2759"/>
<evidence type="ECO:0000256" key="5">
    <source>
        <dbReference type="ARBA" id="ARBA00022705"/>
    </source>
</evidence>
<keyword evidence="7" id="KW-0227">DNA damage</keyword>
<protein>
    <recommendedName>
        <fullName evidence="2">DNA polymerase kappa</fullName>
        <ecNumber evidence="1">2.7.7.7</ecNumber>
    </recommendedName>
</protein>
<dbReference type="GO" id="GO:0003684">
    <property type="term" value="F:damaged DNA binding"/>
    <property type="evidence" value="ECO:0007669"/>
    <property type="project" value="InterPro"/>
</dbReference>
<dbReference type="Proteomes" id="UP000030671">
    <property type="component" value="Unassembled WGS sequence"/>
</dbReference>
<organism evidence="15 16">
    <name type="scientific">Heterobasidion irregulare (strain TC 32-1)</name>
    <dbReference type="NCBI Taxonomy" id="747525"/>
    <lineage>
        <taxon>Eukaryota</taxon>
        <taxon>Fungi</taxon>
        <taxon>Dikarya</taxon>
        <taxon>Basidiomycota</taxon>
        <taxon>Agaricomycotina</taxon>
        <taxon>Agaricomycetes</taxon>
        <taxon>Russulales</taxon>
        <taxon>Bondarzewiaceae</taxon>
        <taxon>Heterobasidion</taxon>
        <taxon>Heterobasidion annosum species complex</taxon>
    </lineage>
</organism>
<keyword evidence="8" id="KW-0460">Magnesium</keyword>
<dbReference type="InterPro" id="IPR043128">
    <property type="entry name" value="Rev_trsase/Diguanyl_cyclase"/>
</dbReference>
<evidence type="ECO:0000256" key="11">
    <source>
        <dbReference type="ARBA" id="ARBA00049244"/>
    </source>
</evidence>
<dbReference type="EMBL" id="KI925459">
    <property type="protein sequence ID" value="ETW80514.1"/>
    <property type="molecule type" value="Genomic_DNA"/>
</dbReference>
<dbReference type="Pfam" id="PF00817">
    <property type="entry name" value="IMS"/>
    <property type="match status" value="1"/>
</dbReference>
<dbReference type="GO" id="GO:0005634">
    <property type="term" value="C:nucleus"/>
    <property type="evidence" value="ECO:0007669"/>
    <property type="project" value="TreeGrafter"/>
</dbReference>
<evidence type="ECO:0000256" key="1">
    <source>
        <dbReference type="ARBA" id="ARBA00012417"/>
    </source>
</evidence>
<feature type="domain" description="UmuC" evidence="14">
    <location>
        <begin position="105"/>
        <end position="275"/>
    </location>
</feature>
<evidence type="ECO:0000256" key="12">
    <source>
        <dbReference type="SAM" id="Coils"/>
    </source>
</evidence>
<dbReference type="FunCoup" id="W4K442">
    <property type="interactions" value="215"/>
</dbReference>
<keyword evidence="10" id="KW-0234">DNA repair</keyword>
<dbReference type="PANTHER" id="PTHR11076:SF33">
    <property type="entry name" value="DNA POLYMERASE KAPPA"/>
    <property type="match status" value="1"/>
</dbReference>
<gene>
    <name evidence="15" type="ORF">HETIRDRAFT_46153</name>
</gene>
<dbReference type="FunFam" id="3.30.1490.100:FF:000004">
    <property type="entry name" value="DNA polymerase IV"/>
    <property type="match status" value="1"/>
</dbReference>
<dbReference type="SUPFAM" id="SSF100879">
    <property type="entry name" value="Lesion bypass DNA polymerase (Y-family), little finger domain"/>
    <property type="match status" value="1"/>
</dbReference>
<dbReference type="HOGENOM" id="CLU_012348_11_2_1"/>
<evidence type="ECO:0000256" key="7">
    <source>
        <dbReference type="ARBA" id="ARBA00022763"/>
    </source>
</evidence>
<proteinExistence type="predicted"/>
<dbReference type="Gene3D" id="3.30.70.270">
    <property type="match status" value="1"/>
</dbReference>
<evidence type="ECO:0000256" key="13">
    <source>
        <dbReference type="SAM" id="MobiDB-lite"/>
    </source>
</evidence>
<dbReference type="InterPro" id="IPR050116">
    <property type="entry name" value="DNA_polymerase-Y"/>
</dbReference>
<dbReference type="GO" id="GO:0006260">
    <property type="term" value="P:DNA replication"/>
    <property type="evidence" value="ECO:0007669"/>
    <property type="project" value="UniProtKB-KW"/>
</dbReference>
<name>W4K442_HETIT</name>
<dbReference type="PROSITE" id="PS50173">
    <property type="entry name" value="UMUC"/>
    <property type="match status" value="1"/>
</dbReference>